<evidence type="ECO:0000256" key="6">
    <source>
        <dbReference type="ARBA" id="ARBA00023304"/>
    </source>
</evidence>
<dbReference type="PANTHER" id="PTHR43538">
    <property type="entry name" value="ALPHA-IPM SYNTHASE/HOMOCITRATE SYNTHASE"/>
    <property type="match status" value="1"/>
</dbReference>
<reference evidence="11 12" key="1">
    <citation type="journal article" date="2019" name="ISME J.">
        <title>Insights into ecological role of a new deltaproteobacterial order Candidatus Acidulodesulfobacterales by metagenomics and metatranscriptomics.</title>
        <authorList>
            <person name="Tan S."/>
            <person name="Liu J."/>
            <person name="Fang Y."/>
            <person name="Hedlund B.P."/>
            <person name="Lian Z.H."/>
            <person name="Huang L.Y."/>
            <person name="Li J.T."/>
            <person name="Huang L.N."/>
            <person name="Li W.J."/>
            <person name="Jiang H.C."/>
            <person name="Dong H.L."/>
            <person name="Shu W.S."/>
        </authorList>
    </citation>
    <scope>NUCLEOTIDE SEQUENCE [LARGE SCALE GENOMIC DNA]</scope>
    <source>
        <strain evidence="11">AP1</strain>
    </source>
</reference>
<dbReference type="SUPFAM" id="SSF51569">
    <property type="entry name" value="Aldolase"/>
    <property type="match status" value="1"/>
</dbReference>
<dbReference type="InterPro" id="IPR036230">
    <property type="entry name" value="LeuA_allosteric_dom_sf"/>
</dbReference>
<evidence type="ECO:0000256" key="4">
    <source>
        <dbReference type="ARBA" id="ARBA00022624"/>
    </source>
</evidence>
<comment type="similarity">
    <text evidence="2 9">Belongs to the alpha-IPM synthase/homocitrate synthase family.</text>
</comment>
<dbReference type="Pfam" id="PF00682">
    <property type="entry name" value="HMGL-like"/>
    <property type="match status" value="1"/>
</dbReference>
<dbReference type="InterPro" id="IPR013709">
    <property type="entry name" value="2-isopropylmalate_synth_dimer"/>
</dbReference>
<sequence length="551" mass="61371">MKTEKVLKNKDFNRKIEIYDSTLRDGTQGEGFSLSLDDKLIIADILDELGVHFIEGGYPLSNPKDNKFFELSSKKKYINSKITAFGSTKKKNSKASSDVGLLTLSDLDVKYVTIFGKSWDLHVKEILKVSYEENLELIADSVEFLKQSGKIVFFDAEHFFDGFKNNEEYSVKTIKSALSSGAEKAVLCDTNGGTLPHEISNIINKLSDYYNIDPDKLGIHAHNDTDCAVANTISAVLSGISHVQGTINGYGERTGNANLSSIIPNLELKLGFHCISKNKLKNLTKVSHLIDEISNNIPVKNKAYVGESAFAHKAGMHANAVLKNPSSYEHIDPLLVGNARRFLISDLSGKGNIEAKAKELGFDLSRINEEQEKELLNKIKEMENHGFNFESADGSFKMLLNKYSSKKYNNYFKLISFRVAIEKNTLQNNIEDNENNYNILSEAVVMLDINGNIEHTVALGDGPVNALDNALRKSLLKFYPILNEMKLSDFKVRVINSSNMKSGTGSFVRVLIESSDKTSKWTTIGVSENIIEASYQALVDSINYKLIKENI</sequence>
<evidence type="ECO:0000256" key="8">
    <source>
        <dbReference type="NCBIfam" id="TIGR00977"/>
    </source>
</evidence>
<dbReference type="UniPathway" id="UPA00047">
    <property type="reaction ID" value="UER00066"/>
</dbReference>
<keyword evidence="4" id="KW-0412">Isoleucine biosynthesis</keyword>
<keyword evidence="6" id="KW-0100">Branched-chain amino acid biosynthesis</keyword>
<dbReference type="InterPro" id="IPR000891">
    <property type="entry name" value="PYR_CT"/>
</dbReference>
<dbReference type="NCBIfam" id="TIGR00977">
    <property type="entry name" value="citramal_synth"/>
    <property type="match status" value="1"/>
</dbReference>
<dbReference type="SMART" id="SM00917">
    <property type="entry name" value="LeuA_dimer"/>
    <property type="match status" value="1"/>
</dbReference>
<evidence type="ECO:0000259" key="10">
    <source>
        <dbReference type="PROSITE" id="PS50991"/>
    </source>
</evidence>
<evidence type="ECO:0000256" key="2">
    <source>
        <dbReference type="ARBA" id="ARBA00006154"/>
    </source>
</evidence>
<dbReference type="Pfam" id="PF08502">
    <property type="entry name" value="LeuA_dimer"/>
    <property type="match status" value="1"/>
</dbReference>
<keyword evidence="5 9" id="KW-0808">Transferase</keyword>
<dbReference type="AlphaFoldDB" id="A0A519BMA0"/>
<dbReference type="Gene3D" id="1.10.238.260">
    <property type="match status" value="1"/>
</dbReference>
<evidence type="ECO:0000256" key="7">
    <source>
        <dbReference type="ARBA" id="ARBA00048263"/>
    </source>
</evidence>
<dbReference type="EMBL" id="SGBB01000010">
    <property type="protein sequence ID" value="RZD18383.1"/>
    <property type="molecule type" value="Genomic_DNA"/>
</dbReference>
<protein>
    <recommendedName>
        <fullName evidence="8">Citramalate synthase</fullName>
        <ecNumber evidence="8">2.3.3.21</ecNumber>
    </recommendedName>
</protein>
<dbReference type="Pfam" id="PF22617">
    <property type="entry name" value="HCS_D2"/>
    <property type="match status" value="1"/>
</dbReference>
<name>A0A519BMA0_9DELT</name>
<organism evidence="11 12">
    <name type="scientific">Candidatus Acididesulfobacter diazotrophicus</name>
    <dbReference type="NCBI Taxonomy" id="2597226"/>
    <lineage>
        <taxon>Bacteria</taxon>
        <taxon>Deltaproteobacteria</taxon>
        <taxon>Candidatus Acidulodesulfobacterales</taxon>
        <taxon>Candidatus Acididesulfobacter</taxon>
    </lineage>
</organism>
<dbReference type="InterPro" id="IPR002034">
    <property type="entry name" value="AIPM/Hcit_synth_CS"/>
</dbReference>
<proteinExistence type="inferred from homology"/>
<dbReference type="InterPro" id="IPR005675">
    <property type="entry name" value="Citramal_synthase"/>
</dbReference>
<dbReference type="GO" id="GO:0009098">
    <property type="term" value="P:L-leucine biosynthetic process"/>
    <property type="evidence" value="ECO:0007669"/>
    <property type="project" value="InterPro"/>
</dbReference>
<dbReference type="InterPro" id="IPR013785">
    <property type="entry name" value="Aldolase_TIM"/>
</dbReference>
<dbReference type="GO" id="GO:0003852">
    <property type="term" value="F:2-isopropylmalate synthase activity"/>
    <property type="evidence" value="ECO:0007669"/>
    <property type="project" value="InterPro"/>
</dbReference>
<dbReference type="EC" id="2.3.3.21" evidence="8"/>
<keyword evidence="3" id="KW-0028">Amino-acid biosynthesis</keyword>
<evidence type="ECO:0000313" key="11">
    <source>
        <dbReference type="EMBL" id="RZD18383.1"/>
    </source>
</evidence>
<gene>
    <name evidence="11" type="ORF">EVG15_06480</name>
</gene>
<dbReference type="PROSITE" id="PS50991">
    <property type="entry name" value="PYR_CT"/>
    <property type="match status" value="1"/>
</dbReference>
<comment type="pathway">
    <text evidence="1">Amino-acid biosynthesis; L-isoleucine biosynthesis; 2-oxobutanoate from pyruvate: step 1/3.</text>
</comment>
<evidence type="ECO:0000256" key="3">
    <source>
        <dbReference type="ARBA" id="ARBA00022605"/>
    </source>
</evidence>
<dbReference type="PROSITE" id="PS00815">
    <property type="entry name" value="AIPM_HOMOCIT_SYNTH_1"/>
    <property type="match status" value="1"/>
</dbReference>
<feature type="domain" description="Pyruvate carboxyltransferase" evidence="10">
    <location>
        <begin position="16"/>
        <end position="281"/>
    </location>
</feature>
<dbReference type="Gene3D" id="3.30.160.270">
    <property type="match status" value="1"/>
</dbReference>
<dbReference type="InterPro" id="IPR054691">
    <property type="entry name" value="LeuA/HCS_post-cat"/>
</dbReference>
<accession>A0A519BMA0</accession>
<comment type="caution">
    <text evidence="11">The sequence shown here is derived from an EMBL/GenBank/DDBJ whole genome shotgun (WGS) entry which is preliminary data.</text>
</comment>
<dbReference type="GO" id="GO:0009097">
    <property type="term" value="P:isoleucine biosynthetic process"/>
    <property type="evidence" value="ECO:0007669"/>
    <property type="project" value="UniProtKB-UniRule"/>
</dbReference>
<evidence type="ECO:0000313" key="12">
    <source>
        <dbReference type="Proteomes" id="UP000319296"/>
    </source>
</evidence>
<evidence type="ECO:0000256" key="9">
    <source>
        <dbReference type="RuleBase" id="RU003523"/>
    </source>
</evidence>
<dbReference type="PANTHER" id="PTHR43538:SF1">
    <property type="entry name" value="(R)-CITRAMALATE SYNTHASE"/>
    <property type="match status" value="1"/>
</dbReference>
<dbReference type="Proteomes" id="UP000319296">
    <property type="component" value="Unassembled WGS sequence"/>
</dbReference>
<dbReference type="SUPFAM" id="SSF110921">
    <property type="entry name" value="2-isopropylmalate synthase LeuA, allosteric (dimerisation) domain"/>
    <property type="match status" value="1"/>
</dbReference>
<dbReference type="GO" id="GO:0043714">
    <property type="term" value="F:(R)-citramalate synthase activity"/>
    <property type="evidence" value="ECO:0007669"/>
    <property type="project" value="UniProtKB-UniRule"/>
</dbReference>
<dbReference type="Gene3D" id="3.20.20.70">
    <property type="entry name" value="Aldolase class I"/>
    <property type="match status" value="1"/>
</dbReference>
<evidence type="ECO:0000256" key="1">
    <source>
        <dbReference type="ARBA" id="ARBA00004743"/>
    </source>
</evidence>
<evidence type="ECO:0000256" key="5">
    <source>
        <dbReference type="ARBA" id="ARBA00022679"/>
    </source>
</evidence>
<dbReference type="CDD" id="cd07941">
    <property type="entry name" value="DRE_TIM_LeuA3"/>
    <property type="match status" value="1"/>
</dbReference>
<comment type="catalytic activity">
    <reaction evidence="7">
        <text>pyruvate + acetyl-CoA + H2O = (3R)-citramalate + CoA + H(+)</text>
        <dbReference type="Rhea" id="RHEA:19045"/>
        <dbReference type="ChEBI" id="CHEBI:15361"/>
        <dbReference type="ChEBI" id="CHEBI:15377"/>
        <dbReference type="ChEBI" id="CHEBI:15378"/>
        <dbReference type="ChEBI" id="CHEBI:30934"/>
        <dbReference type="ChEBI" id="CHEBI:57287"/>
        <dbReference type="ChEBI" id="CHEBI:57288"/>
        <dbReference type="EC" id="2.3.3.21"/>
    </reaction>
</comment>